<evidence type="ECO:0000313" key="2">
    <source>
        <dbReference type="EMBL" id="MES1918497.1"/>
    </source>
</evidence>
<comment type="caution">
    <text evidence="2">The sequence shown here is derived from an EMBL/GenBank/DDBJ whole genome shotgun (WGS) entry which is preliminary data.</text>
</comment>
<protein>
    <submittedName>
        <fullName evidence="2">Uncharacterized protein</fullName>
    </submittedName>
</protein>
<evidence type="ECO:0000256" key="1">
    <source>
        <dbReference type="SAM" id="MobiDB-lite"/>
    </source>
</evidence>
<reference evidence="2 3" key="1">
    <citation type="journal article" date="2024" name="BMC Biol.">
        <title>Comparative genomics of Ascetosporea gives new insight into the evolutionary basis for animal parasitism in Rhizaria.</title>
        <authorList>
            <person name="Hiltunen Thoren M."/>
            <person name="Onut-Brannstrom I."/>
            <person name="Alfjorden A."/>
            <person name="Peckova H."/>
            <person name="Swords F."/>
            <person name="Hooper C."/>
            <person name="Holzer A.S."/>
            <person name="Bass D."/>
            <person name="Burki F."/>
        </authorList>
    </citation>
    <scope>NUCLEOTIDE SEQUENCE [LARGE SCALE GENOMIC DNA]</scope>
    <source>
        <strain evidence="2">20-A016</strain>
    </source>
</reference>
<evidence type="ECO:0000313" key="3">
    <source>
        <dbReference type="Proteomes" id="UP001439008"/>
    </source>
</evidence>
<feature type="region of interest" description="Disordered" evidence="1">
    <location>
        <begin position="143"/>
        <end position="169"/>
    </location>
</feature>
<gene>
    <name evidence="2" type="ORF">MHBO_000461</name>
</gene>
<name>A0ABV2AFS2_9EUKA</name>
<proteinExistence type="predicted"/>
<organism evidence="2 3">
    <name type="scientific">Bonamia ostreae</name>
    <dbReference type="NCBI Taxonomy" id="126728"/>
    <lineage>
        <taxon>Eukaryota</taxon>
        <taxon>Sar</taxon>
        <taxon>Rhizaria</taxon>
        <taxon>Endomyxa</taxon>
        <taxon>Ascetosporea</taxon>
        <taxon>Haplosporida</taxon>
        <taxon>Bonamia</taxon>
    </lineage>
</organism>
<dbReference type="EMBL" id="JBDODL010000072">
    <property type="protein sequence ID" value="MES1918497.1"/>
    <property type="molecule type" value="Genomic_DNA"/>
</dbReference>
<dbReference type="Proteomes" id="UP001439008">
    <property type="component" value="Unassembled WGS sequence"/>
</dbReference>
<accession>A0ABV2AFS2</accession>
<sequence>MDLLYKKLLNFNKNLVFSLNWNKIFLEELLLQPTPFEKSQNNTCGVNNKKSFGDCGNKTEKGQICYIKQLSYRSPLILKNEITDLATNTPKNNFEPPFNMKIIDIPQKPLINFSSIFKSPSSATFCNEKEILNKKKSYNDEKKYSNEKSCNNEKEKLDNKKSNIGKKDSNEKSFNVEKIDADKISHRLSINGVKILYEEKLITALRTLWCQYINFLICRNNNIDSNNDKTESKYKKLKIPKKTFNRDTKTLLVTEIKNAQINLQIRKKCVQIVFATRKLRLQVEKYFYRLSTITQIFLEKICKECEEWDGSFMNAFHFAFEGAQIFLSPTDIDVYNQVHWIADLIFGNNGLLKSIKYVL</sequence>
<keyword evidence="3" id="KW-1185">Reference proteome</keyword>